<dbReference type="SUPFAM" id="SSF51182">
    <property type="entry name" value="RmlC-like cupins"/>
    <property type="match status" value="1"/>
</dbReference>
<dbReference type="PANTHER" id="PTHR37694:SF1">
    <property type="entry name" value="SLR8022 PROTEIN"/>
    <property type="match status" value="1"/>
</dbReference>
<dbReference type="InterPro" id="IPR014710">
    <property type="entry name" value="RmlC-like_jellyroll"/>
</dbReference>
<proteinExistence type="predicted"/>
<dbReference type="RefSeq" id="WP_197723443.1">
    <property type="nucleotide sequence ID" value="NZ_AP017378.1"/>
</dbReference>
<evidence type="ECO:0000313" key="2">
    <source>
        <dbReference type="EMBL" id="BBD09856.1"/>
    </source>
</evidence>
<keyword evidence="3" id="KW-1185">Reference proteome</keyword>
<sequence length="112" mass="11939">MELMKNIPFSEALDIGALVDYEEGRVVSRTLAQKPTVNVTLFAFDSGEGISSHSSPGDAFVHILDGEAQVTVGGLTHTVSAGQCIAMPANVPHGLEAEKQFKMMLVVVKPEK</sequence>
<dbReference type="Pfam" id="PF07883">
    <property type="entry name" value="Cupin_2"/>
    <property type="match status" value="1"/>
</dbReference>
<evidence type="ECO:0000259" key="1">
    <source>
        <dbReference type="Pfam" id="PF07883"/>
    </source>
</evidence>
<dbReference type="PANTHER" id="PTHR37694">
    <property type="entry name" value="SLR8022 PROTEIN"/>
    <property type="match status" value="1"/>
</dbReference>
<dbReference type="InterPro" id="IPR011051">
    <property type="entry name" value="RmlC_Cupin_sf"/>
</dbReference>
<dbReference type="InterPro" id="IPR013096">
    <property type="entry name" value="Cupin_2"/>
</dbReference>
<dbReference type="CDD" id="cd02230">
    <property type="entry name" value="cupin_HP0902-like"/>
    <property type="match status" value="1"/>
</dbReference>
<gene>
    <name evidence="2" type="ORF">DFE_3130</name>
</gene>
<feature type="domain" description="Cupin type-2" evidence="1">
    <location>
        <begin position="41"/>
        <end position="108"/>
    </location>
</feature>
<dbReference type="Proteomes" id="UP000269883">
    <property type="component" value="Chromosome"/>
</dbReference>
<accession>A0A2Z6B365</accession>
<dbReference type="EMBL" id="AP017378">
    <property type="protein sequence ID" value="BBD09856.1"/>
    <property type="molecule type" value="Genomic_DNA"/>
</dbReference>
<name>A0A2Z6B365_9BACT</name>
<dbReference type="AlphaFoldDB" id="A0A2Z6B365"/>
<evidence type="ECO:0000313" key="3">
    <source>
        <dbReference type="Proteomes" id="UP000269883"/>
    </source>
</evidence>
<dbReference type="KEGG" id="dfl:DFE_3130"/>
<reference evidence="2 3" key="1">
    <citation type="journal article" date="2018" name="Sci. Adv.">
        <title>Multi-heme cytochromes provide a pathway for survival in energy-limited environments.</title>
        <authorList>
            <person name="Deng X."/>
            <person name="Dohmae N."/>
            <person name="Nealson K.H."/>
            <person name="Hashimoto K."/>
            <person name="Okamoto A."/>
        </authorList>
    </citation>
    <scope>NUCLEOTIDE SEQUENCE [LARGE SCALE GENOMIC DNA]</scope>
    <source>
        <strain evidence="2 3">IS5</strain>
    </source>
</reference>
<dbReference type="Gene3D" id="2.60.120.10">
    <property type="entry name" value="Jelly Rolls"/>
    <property type="match status" value="1"/>
</dbReference>
<organism evidence="2 3">
    <name type="scientific">Desulfovibrio ferrophilus</name>
    <dbReference type="NCBI Taxonomy" id="241368"/>
    <lineage>
        <taxon>Bacteria</taxon>
        <taxon>Pseudomonadati</taxon>
        <taxon>Thermodesulfobacteriota</taxon>
        <taxon>Desulfovibrionia</taxon>
        <taxon>Desulfovibrionales</taxon>
        <taxon>Desulfovibrionaceae</taxon>
        <taxon>Desulfovibrio</taxon>
    </lineage>
</organism>
<protein>
    <submittedName>
        <fullName evidence="2">Cupin</fullName>
    </submittedName>
</protein>